<dbReference type="RefSeq" id="WP_345972730.1">
    <property type="nucleotide sequence ID" value="NZ_CP147920.1"/>
</dbReference>
<protein>
    <submittedName>
        <fullName evidence="2">Heme-binding domain-containing protein</fullName>
    </submittedName>
</protein>
<reference evidence="2 3" key="1">
    <citation type="submission" date="2024-03" db="EMBL/GenBank/DDBJ databases">
        <title>Sulfurimonas sp. HSL3-1.</title>
        <authorList>
            <person name="Wang S."/>
        </authorList>
    </citation>
    <scope>NUCLEOTIDE SEQUENCE [LARGE SCALE GENOMIC DNA]</scope>
    <source>
        <strain evidence="2 3">HSL3-1</strain>
    </source>
</reference>
<dbReference type="Pfam" id="PF14376">
    <property type="entry name" value="Haem_bd"/>
    <property type="match status" value="1"/>
</dbReference>
<name>A0ABZ3H9G2_9BACT</name>
<dbReference type="InterPro" id="IPR036909">
    <property type="entry name" value="Cyt_c-like_dom_sf"/>
</dbReference>
<dbReference type="InterPro" id="IPR025992">
    <property type="entry name" value="Haem-bd"/>
</dbReference>
<keyword evidence="3" id="KW-1185">Reference proteome</keyword>
<evidence type="ECO:0000313" key="2">
    <source>
        <dbReference type="EMBL" id="XAU15146.1"/>
    </source>
</evidence>
<gene>
    <name evidence="2" type="ORF">WCY31_00235</name>
</gene>
<dbReference type="SMART" id="SM01235">
    <property type="entry name" value="Haem_bd"/>
    <property type="match status" value="1"/>
</dbReference>
<evidence type="ECO:0000259" key="1">
    <source>
        <dbReference type="SMART" id="SM01235"/>
    </source>
</evidence>
<sequence length="145" mass="16197">MKTELLIGALAFVTAIQIIPFGHDHTNPPVVAEPAWDTPQTRTLFKRACADCHSNETVWPWYSHVAPVSWLVAHDVEEGREHFNVSLWGVQKKNDGDEAAEEVEENEMPPLVYLPTHPEARLTPEEKTALIAGLKATFGTEKHGH</sequence>
<dbReference type="EMBL" id="CP147920">
    <property type="protein sequence ID" value="XAU15146.1"/>
    <property type="molecule type" value="Genomic_DNA"/>
</dbReference>
<dbReference type="SUPFAM" id="SSF46626">
    <property type="entry name" value="Cytochrome c"/>
    <property type="match status" value="1"/>
</dbReference>
<feature type="domain" description="Haem-binding" evidence="1">
    <location>
        <begin position="10"/>
        <end position="138"/>
    </location>
</feature>
<dbReference type="Proteomes" id="UP001447842">
    <property type="component" value="Chromosome"/>
</dbReference>
<proteinExistence type="predicted"/>
<accession>A0ABZ3H9G2</accession>
<evidence type="ECO:0000313" key="3">
    <source>
        <dbReference type="Proteomes" id="UP001447842"/>
    </source>
</evidence>
<organism evidence="2 3">
    <name type="scientific">Sulfurimonas diazotrophicus</name>
    <dbReference type="NCBI Taxonomy" id="3131939"/>
    <lineage>
        <taxon>Bacteria</taxon>
        <taxon>Pseudomonadati</taxon>
        <taxon>Campylobacterota</taxon>
        <taxon>Epsilonproteobacteria</taxon>
        <taxon>Campylobacterales</taxon>
        <taxon>Sulfurimonadaceae</taxon>
        <taxon>Sulfurimonas</taxon>
    </lineage>
</organism>